<dbReference type="Gene3D" id="3.60.21.10">
    <property type="match status" value="1"/>
</dbReference>
<reference evidence="2" key="2">
    <citation type="journal article" date="2021" name="Microbiome">
        <title>Successional dynamics and alternative stable states in a saline activated sludge microbial community over 9 years.</title>
        <authorList>
            <person name="Wang Y."/>
            <person name="Ye J."/>
            <person name="Ju F."/>
            <person name="Liu L."/>
            <person name="Boyd J.A."/>
            <person name="Deng Y."/>
            <person name="Parks D.H."/>
            <person name="Jiang X."/>
            <person name="Yin X."/>
            <person name="Woodcroft B.J."/>
            <person name="Tyson G.W."/>
            <person name="Hugenholtz P."/>
            <person name="Polz M.F."/>
            <person name="Zhang T."/>
        </authorList>
    </citation>
    <scope>NUCLEOTIDE SEQUENCE</scope>
    <source>
        <strain evidence="2">HKST-UBA02</strain>
    </source>
</reference>
<evidence type="ECO:0000259" key="1">
    <source>
        <dbReference type="Pfam" id="PF00149"/>
    </source>
</evidence>
<gene>
    <name evidence="2" type="ORF">KDA27_15885</name>
</gene>
<accession>A0A956NDD4</accession>
<evidence type="ECO:0000313" key="2">
    <source>
        <dbReference type="EMBL" id="MCA9757285.1"/>
    </source>
</evidence>
<dbReference type="GO" id="GO:0005737">
    <property type="term" value="C:cytoplasm"/>
    <property type="evidence" value="ECO:0007669"/>
    <property type="project" value="TreeGrafter"/>
</dbReference>
<proteinExistence type="predicted"/>
<dbReference type="InterPro" id="IPR050126">
    <property type="entry name" value="Ap4A_hydrolase"/>
</dbReference>
<dbReference type="PANTHER" id="PTHR42850:SF4">
    <property type="entry name" value="ZINC-DEPENDENT ENDOPOLYPHOSPHATASE"/>
    <property type="match status" value="1"/>
</dbReference>
<feature type="domain" description="Calcineurin-like phosphoesterase" evidence="1">
    <location>
        <begin position="18"/>
        <end position="193"/>
    </location>
</feature>
<organism evidence="2 3">
    <name type="scientific">Eiseniibacteriota bacterium</name>
    <dbReference type="NCBI Taxonomy" id="2212470"/>
    <lineage>
        <taxon>Bacteria</taxon>
        <taxon>Candidatus Eiseniibacteriota</taxon>
    </lineage>
</organism>
<dbReference type="SUPFAM" id="SSF56300">
    <property type="entry name" value="Metallo-dependent phosphatases"/>
    <property type="match status" value="1"/>
</dbReference>
<dbReference type="Pfam" id="PF00149">
    <property type="entry name" value="Metallophos"/>
    <property type="match status" value="1"/>
</dbReference>
<dbReference type="InterPro" id="IPR004843">
    <property type="entry name" value="Calcineurin-like_PHP"/>
</dbReference>
<evidence type="ECO:0000313" key="3">
    <source>
        <dbReference type="Proteomes" id="UP000739538"/>
    </source>
</evidence>
<dbReference type="AlphaFoldDB" id="A0A956NDD4"/>
<dbReference type="InterPro" id="IPR029052">
    <property type="entry name" value="Metallo-depent_PP-like"/>
</dbReference>
<dbReference type="Proteomes" id="UP000739538">
    <property type="component" value="Unassembled WGS sequence"/>
</dbReference>
<name>A0A956NDD4_UNCEI</name>
<comment type="caution">
    <text evidence="2">The sequence shown here is derived from an EMBL/GenBank/DDBJ whole genome shotgun (WGS) entry which is preliminary data.</text>
</comment>
<sequence>MTDDAPRPHTANSQTLHAIVGDVHGELDSLLSLEERVHSFAEQHGFAATHFVLVGDLVDRGPNSAGVVEHARKGVAAGTHSVILGNHEEAMLAALDAHAPELLIEAGTALPPILQSYEVSQNYARSSSRLFPPEVFGIYRVLDWLAQGGYATMKSYGSSEPTDLTSWHVPPEHLRFLCSLPLLWKSDDLIVTHAIPDPGALESQYSTDADIRRAAITSILWGRRVPQSPVDPSRIHVSGHSPQKAVRRRRRLKMVQVDTGATYGGRLSAWCAELDRVVSALGAHE</sequence>
<reference evidence="2" key="1">
    <citation type="submission" date="2020-04" db="EMBL/GenBank/DDBJ databases">
        <authorList>
            <person name="Zhang T."/>
        </authorList>
    </citation>
    <scope>NUCLEOTIDE SEQUENCE</scope>
    <source>
        <strain evidence="2">HKST-UBA02</strain>
    </source>
</reference>
<protein>
    <submittedName>
        <fullName evidence="2">Metallophosphoesterase</fullName>
    </submittedName>
</protein>
<dbReference type="EMBL" id="JAGQHS010000091">
    <property type="protein sequence ID" value="MCA9757285.1"/>
    <property type="molecule type" value="Genomic_DNA"/>
</dbReference>
<dbReference type="PANTHER" id="PTHR42850">
    <property type="entry name" value="METALLOPHOSPHOESTERASE"/>
    <property type="match status" value="1"/>
</dbReference>
<dbReference type="GO" id="GO:0016791">
    <property type="term" value="F:phosphatase activity"/>
    <property type="evidence" value="ECO:0007669"/>
    <property type="project" value="TreeGrafter"/>
</dbReference>